<evidence type="ECO:0000313" key="1">
    <source>
        <dbReference type="EMBL" id="GEN08845.1"/>
    </source>
</evidence>
<dbReference type="STRING" id="1334629.MFUL124B02_15425"/>
<dbReference type="SUPFAM" id="SSF101908">
    <property type="entry name" value="Putative isomerase YbhE"/>
    <property type="match status" value="1"/>
</dbReference>
<dbReference type="InterPro" id="IPR015943">
    <property type="entry name" value="WD40/YVTN_repeat-like_dom_sf"/>
</dbReference>
<dbReference type="RefSeq" id="WP_074957221.1">
    <property type="nucleotide sequence ID" value="NZ_BJXR01000030.1"/>
</dbReference>
<dbReference type="Pfam" id="PF08309">
    <property type="entry name" value="LVIVD"/>
    <property type="match status" value="4"/>
</dbReference>
<evidence type="ECO:0000313" key="2">
    <source>
        <dbReference type="EMBL" id="SEU29022.1"/>
    </source>
</evidence>
<gene>
    <name evidence="1" type="ORF">MFU01_38820</name>
    <name evidence="2" type="ORF">SAMN05443572_108117</name>
</gene>
<keyword evidence="3" id="KW-1185">Reference proteome</keyword>
<reference evidence="2 3" key="1">
    <citation type="submission" date="2016-10" db="EMBL/GenBank/DDBJ databases">
        <authorList>
            <person name="Varghese N."/>
            <person name="Submissions S."/>
        </authorList>
    </citation>
    <scope>NUCLEOTIDE SEQUENCE [LARGE SCALE GENOMIC DNA]</scope>
    <source>
        <strain evidence="2 3">DSM 16525</strain>
    </source>
</reference>
<proteinExistence type="predicted"/>
<evidence type="ECO:0000313" key="3">
    <source>
        <dbReference type="Proteomes" id="UP000183760"/>
    </source>
</evidence>
<dbReference type="PROSITE" id="PS51257">
    <property type="entry name" value="PROKAR_LIPOPROTEIN"/>
    <property type="match status" value="1"/>
</dbReference>
<dbReference type="AlphaFoldDB" id="A0A511T3W5"/>
<accession>A0A511T3W5</accession>
<dbReference type="Proteomes" id="UP000321514">
    <property type="component" value="Unassembled WGS sequence"/>
</dbReference>
<organism evidence="1 4">
    <name type="scientific">Myxococcus fulvus</name>
    <dbReference type="NCBI Taxonomy" id="33"/>
    <lineage>
        <taxon>Bacteria</taxon>
        <taxon>Pseudomonadati</taxon>
        <taxon>Myxococcota</taxon>
        <taxon>Myxococcia</taxon>
        <taxon>Myxococcales</taxon>
        <taxon>Cystobacterineae</taxon>
        <taxon>Myxococcaceae</taxon>
        <taxon>Myxococcus</taxon>
    </lineage>
</organism>
<name>A0A511T3W5_MYXFU</name>
<dbReference type="OrthoDB" id="5487315at2"/>
<evidence type="ECO:0000313" key="4">
    <source>
        <dbReference type="Proteomes" id="UP000321514"/>
    </source>
</evidence>
<comment type="caution">
    <text evidence="1">The sequence shown here is derived from an EMBL/GenBank/DDBJ whole genome shotgun (WGS) entry which is preliminary data.</text>
</comment>
<protein>
    <submittedName>
        <fullName evidence="2">Uncharacterized conserved protein</fullName>
    </submittedName>
</protein>
<dbReference type="EMBL" id="FOIB01000008">
    <property type="protein sequence ID" value="SEU29022.1"/>
    <property type="molecule type" value="Genomic_DNA"/>
</dbReference>
<dbReference type="InterPro" id="IPR013211">
    <property type="entry name" value="LVIVD"/>
</dbReference>
<dbReference type="EMBL" id="BJXR01000030">
    <property type="protein sequence ID" value="GEN08845.1"/>
    <property type="molecule type" value="Genomic_DNA"/>
</dbReference>
<reference evidence="1 4" key="2">
    <citation type="submission" date="2019-07" db="EMBL/GenBank/DDBJ databases">
        <title>Whole genome shotgun sequence of Myxococcus fulvus NBRC 100333.</title>
        <authorList>
            <person name="Hosoyama A."/>
            <person name="Uohara A."/>
            <person name="Ohji S."/>
            <person name="Ichikawa N."/>
        </authorList>
    </citation>
    <scope>NUCLEOTIDE SEQUENCE [LARGE SCALE GENOMIC DNA]</scope>
    <source>
        <strain evidence="1 4">NBRC 100333</strain>
    </source>
</reference>
<dbReference type="Gene3D" id="2.130.10.10">
    <property type="entry name" value="YVTN repeat-like/Quinoprotein amine dehydrogenase"/>
    <property type="match status" value="1"/>
</dbReference>
<sequence length="483" mass="51498">MRRLFVLSSTLVLALGCGKDGDSKNKAECHLAAINLSSCQRSSLATLQPAGVWNVNVELNDGSGSAGALRLSGADGAKVLGFTVTEQQHTEDSYYLAADVVDPFQRTVRYAFAGCEASSATRMKGTFRRCVDGELDLQGTFEAARLQRKADEVEGSGVELVREIPLGEALVPKELTVVGGRAYVTLGKDGFAIYDVSVPSETRKLSGPKPSSDVYNDLVVHGTLAYVASQKSGLVIYDVANPEQPTLLRSLTDPSVEVGSLALNGNLLFAASPAPNGEVLVFDVTTPLQPKLLDRYFIEGAEPLNGEVPFDVMSVGNRLYVSNWTFGVSVSDITTPSAPKLLGRFGGTASRSLAVGSVNERPLVFSGGEDWGSFVSVLDVSNPASTLQVGEFRVRPETSVRAMALSGTKLYVAHYQDGLRVADVSNPAAPRQVAYFNTYRETDAGRGLSFFEGLNAIAVPGDGYIYTTESSRGLLIFRETPAP</sequence>
<dbReference type="Proteomes" id="UP000183760">
    <property type="component" value="Unassembled WGS sequence"/>
</dbReference>